<dbReference type="GO" id="GO:0045329">
    <property type="term" value="P:carnitine biosynthetic process"/>
    <property type="evidence" value="ECO:0007669"/>
    <property type="project" value="UniProtKB-UniPathway"/>
</dbReference>
<dbReference type="AlphaFoldDB" id="A0A8H2ZWN0"/>
<reference evidence="20" key="1">
    <citation type="submission" date="2021-01" db="EMBL/GenBank/DDBJ databases">
        <authorList>
            <person name="Kaushik A."/>
        </authorList>
    </citation>
    <scope>NUCLEOTIDE SEQUENCE</scope>
    <source>
        <strain evidence="20">AG1-1A</strain>
    </source>
</reference>
<dbReference type="GO" id="GO:0006508">
    <property type="term" value="P:proteolysis"/>
    <property type="evidence" value="ECO:0007669"/>
    <property type="project" value="UniProtKB-KW"/>
</dbReference>
<dbReference type="Proteomes" id="UP000663840">
    <property type="component" value="Unassembled WGS sequence"/>
</dbReference>
<dbReference type="SUPFAM" id="SSF51197">
    <property type="entry name" value="Clavaminate synthase-like"/>
    <property type="match status" value="1"/>
</dbReference>
<dbReference type="Gene3D" id="3.30.2020.30">
    <property type="match status" value="1"/>
</dbReference>
<evidence type="ECO:0000259" key="16">
    <source>
        <dbReference type="Pfam" id="PF00534"/>
    </source>
</evidence>
<organism evidence="20 21">
    <name type="scientific">Rhizoctonia solani</name>
    <dbReference type="NCBI Taxonomy" id="456999"/>
    <lineage>
        <taxon>Eukaryota</taxon>
        <taxon>Fungi</taxon>
        <taxon>Dikarya</taxon>
        <taxon>Basidiomycota</taxon>
        <taxon>Agaricomycotina</taxon>
        <taxon>Agaricomycetes</taxon>
        <taxon>Cantharellales</taxon>
        <taxon>Ceratobasidiaceae</taxon>
        <taxon>Rhizoctonia</taxon>
    </lineage>
</organism>
<dbReference type="CDD" id="cd03814">
    <property type="entry name" value="GT4-like"/>
    <property type="match status" value="1"/>
</dbReference>
<keyword evidence="6" id="KW-0645">Protease</keyword>
<dbReference type="InterPro" id="IPR050194">
    <property type="entry name" value="Glycosyltransferase_grp1"/>
</dbReference>
<name>A0A8H2ZWN0_9AGAM</name>
<dbReference type="GO" id="GO:0004185">
    <property type="term" value="F:serine-type carboxypeptidase activity"/>
    <property type="evidence" value="ECO:0007669"/>
    <property type="project" value="InterPro"/>
</dbReference>
<dbReference type="Pfam" id="PF13439">
    <property type="entry name" value="Glyco_transf_4"/>
    <property type="match status" value="1"/>
</dbReference>
<evidence type="ECO:0000313" key="20">
    <source>
        <dbReference type="EMBL" id="CAE6340779.1"/>
    </source>
</evidence>
<keyword evidence="13" id="KW-0408">Iron</keyword>
<evidence type="ECO:0000259" key="18">
    <source>
        <dbReference type="Pfam" id="PF06155"/>
    </source>
</evidence>
<keyword evidence="12" id="KW-0560">Oxidoreductase</keyword>
<evidence type="ECO:0000259" key="17">
    <source>
        <dbReference type="Pfam" id="PF02668"/>
    </source>
</evidence>
<dbReference type="InterPro" id="IPR042098">
    <property type="entry name" value="TauD-like_sf"/>
</dbReference>
<dbReference type="EMBL" id="CAJMWR010000065">
    <property type="protein sequence ID" value="CAE6340779.1"/>
    <property type="molecule type" value="Genomic_DNA"/>
</dbReference>
<dbReference type="GO" id="GO:0016757">
    <property type="term" value="F:glycosyltransferase activity"/>
    <property type="evidence" value="ECO:0007669"/>
    <property type="project" value="UniProtKB-KW"/>
</dbReference>
<dbReference type="UniPathway" id="UPA00118"/>
<keyword evidence="7" id="KW-0808">Transferase</keyword>
<keyword evidence="10" id="KW-0124">Carnitine biosynthesis</keyword>
<evidence type="ECO:0000259" key="19">
    <source>
        <dbReference type="Pfam" id="PF13439"/>
    </source>
</evidence>
<comment type="cofactor">
    <cofactor evidence="1">
        <name>Fe(2+)</name>
        <dbReference type="ChEBI" id="CHEBI:29033"/>
    </cofactor>
</comment>
<keyword evidence="14" id="KW-0325">Glycoprotein</keyword>
<evidence type="ECO:0000256" key="11">
    <source>
        <dbReference type="ARBA" id="ARBA00022964"/>
    </source>
</evidence>
<evidence type="ECO:0000256" key="7">
    <source>
        <dbReference type="ARBA" id="ARBA00022676"/>
    </source>
</evidence>
<accession>A0A8H2ZWN0</accession>
<dbReference type="Pfam" id="PF00450">
    <property type="entry name" value="Peptidase_S10"/>
    <property type="match status" value="1"/>
</dbReference>
<feature type="compositionally biased region" description="Polar residues" evidence="15">
    <location>
        <begin position="1"/>
        <end position="13"/>
    </location>
</feature>
<evidence type="ECO:0000256" key="4">
    <source>
        <dbReference type="ARBA" id="ARBA00009431"/>
    </source>
</evidence>
<dbReference type="FunFam" id="3.30.2020.30:FF:000002">
    <property type="entry name" value="Putative gamma-butyrobetaine dioxygenase"/>
    <property type="match status" value="1"/>
</dbReference>
<evidence type="ECO:0000256" key="14">
    <source>
        <dbReference type="ARBA" id="ARBA00023180"/>
    </source>
</evidence>
<dbReference type="GO" id="GO:0050353">
    <property type="term" value="F:trimethyllysine dioxygenase activity"/>
    <property type="evidence" value="ECO:0007669"/>
    <property type="project" value="InterPro"/>
</dbReference>
<comment type="similarity">
    <text evidence="4">Belongs to the peptidase S10 family.</text>
</comment>
<dbReference type="InterPro" id="IPR001563">
    <property type="entry name" value="Peptidase_S10"/>
</dbReference>
<dbReference type="Gene3D" id="3.40.50.1820">
    <property type="entry name" value="alpha/beta hydrolase"/>
    <property type="match status" value="1"/>
</dbReference>
<sequence length="963" mass="107458">MATLSRYISSTGGTLKPATAAQSSTAEQRFQPPLSFSRDIPVGSELSRGPNVAAALKGIRSVGLPHVASSERKVSVGWSNTVTSHFHHIWLRDHCRCADCLHPVTKQRLVNTFEIPPDVQPTRVESRPSGLEVTWTESPRHVSTYPWEWLSRSSYDPPMRHSFALHNGSKTLWGSTIQQSPPTVSYEEVMRNDAGVYKWLQKIDGFGFCFVSGVPPNPKDTESLTRRIAFIHGGFWDFTSDLKHGDTAYTNLALGAHTDTTYLSDPCGLQLFHLLSHEGLGGQTLLVDGFYAAAKLREKYPSHYELLTEVKISAHAAGDADSLYIPDEPFSILKKGINGELTGIRYNNDDRSALKYIDPVLVDDWYDALRSWNRCLTSSDAEFWVQLTAGTAVVVDNHRVLHGRSAFTENFLPKVDGVTRCLAQLLNHLKNEGHEVIILGPEVNMLTYETYPIIGTVGIPLMLYPDLKLNFLRPKFLQSIQEFDPDVIHVVDPIWLGPQVLHALQSGWCGPRWASPNAPIVASFHTNLPTYASLFGLKFMEPIMWRWIRYIHSRCRLTACPTFSTAATLMHKGVQNTRIWPRGVDLKAFSAHKRCPALRGEWGIKNSHGRSDPWTNKNVYPLTPPPSPVPSENNSHAYRSEQCVILYAGRLSYEKNLHFLIESYGHLLDMLGGSTALPLFIFVGEGPARASLEDLCRCKGIPARFTGHLSGEQLTKCYASADIFAFPSYTETFGQVILEALASGLPVVGLDADGTRDLVQHERTGLLLQHRANRLDSSLTNWSDQFYPGTKKFQVLSRQYAALLHRQSVHVDTLRVLLRHAGTGVINDTQRPRIGLVRVAAMRYLSGFTLAAGLALTAVAQHGEQSPLQLNPNFARPGLQSNLTAYGSNVQHLELSSLSAEDFSVLGHQAFPSHQVRVKRVKDFCDLTVRMYSGYLDVDYGAKHLFFYFFESRNDPDSDPVLM</sequence>
<proteinExistence type="inferred from homology"/>
<evidence type="ECO:0000313" key="21">
    <source>
        <dbReference type="Proteomes" id="UP000663840"/>
    </source>
</evidence>
<keyword evidence="5" id="KW-0121">Carboxypeptidase</keyword>
<dbReference type="InterPro" id="IPR012776">
    <property type="entry name" value="Trimethyllysine_dOase"/>
</dbReference>
<dbReference type="Gene3D" id="3.60.130.10">
    <property type="entry name" value="Clavaminate synthase-like"/>
    <property type="match status" value="1"/>
</dbReference>
<dbReference type="PANTHER" id="PTHR45947:SF3">
    <property type="entry name" value="SULFOQUINOVOSYL TRANSFERASE SQD2"/>
    <property type="match status" value="1"/>
</dbReference>
<evidence type="ECO:0000256" key="9">
    <source>
        <dbReference type="ARBA" id="ARBA00022801"/>
    </source>
</evidence>
<evidence type="ECO:0000256" key="10">
    <source>
        <dbReference type="ARBA" id="ARBA00022873"/>
    </source>
</evidence>
<dbReference type="InterPro" id="IPR001296">
    <property type="entry name" value="Glyco_trans_1"/>
</dbReference>
<comment type="cofactor">
    <cofactor evidence="2">
        <name>L-ascorbate</name>
        <dbReference type="ChEBI" id="CHEBI:38290"/>
    </cofactor>
</comment>
<evidence type="ECO:0000256" key="3">
    <source>
        <dbReference type="ARBA" id="ARBA00008654"/>
    </source>
</evidence>
<dbReference type="InterPro" id="IPR038492">
    <property type="entry name" value="GBBH-like_N_sf"/>
</dbReference>
<evidence type="ECO:0000256" key="13">
    <source>
        <dbReference type="ARBA" id="ARBA00023004"/>
    </source>
</evidence>
<dbReference type="Gene3D" id="3.40.50.2000">
    <property type="entry name" value="Glycogen Phosphorylase B"/>
    <property type="match status" value="2"/>
</dbReference>
<dbReference type="Pfam" id="PF00534">
    <property type="entry name" value="Glycos_transf_1"/>
    <property type="match status" value="1"/>
</dbReference>
<keyword evidence="11" id="KW-0223">Dioxygenase</keyword>
<dbReference type="InterPro" id="IPR028098">
    <property type="entry name" value="Glyco_trans_4-like_N"/>
</dbReference>
<feature type="domain" description="Gamma-butyrobetaine hydroxylase-like N-terminal" evidence="18">
    <location>
        <begin position="69"/>
        <end position="150"/>
    </location>
</feature>
<feature type="domain" description="Glycosyltransferase subfamily 4-like N-terminal" evidence="19">
    <location>
        <begin position="415"/>
        <end position="587"/>
    </location>
</feature>
<dbReference type="PANTHER" id="PTHR45947">
    <property type="entry name" value="SULFOQUINOVOSYL TRANSFERASE SQD2"/>
    <property type="match status" value="1"/>
</dbReference>
<gene>
    <name evidence="20" type="ORF">RDB_LOCUS3903</name>
</gene>
<evidence type="ECO:0008006" key="22">
    <source>
        <dbReference type="Google" id="ProtNLM"/>
    </source>
</evidence>
<evidence type="ECO:0000256" key="12">
    <source>
        <dbReference type="ARBA" id="ARBA00023002"/>
    </source>
</evidence>
<evidence type="ECO:0000256" key="5">
    <source>
        <dbReference type="ARBA" id="ARBA00022645"/>
    </source>
</evidence>
<dbReference type="InterPro" id="IPR029058">
    <property type="entry name" value="AB_hydrolase_fold"/>
</dbReference>
<comment type="caution">
    <text evidence="20">The sequence shown here is derived from an EMBL/GenBank/DDBJ whole genome shotgun (WGS) entry which is preliminary data.</text>
</comment>
<dbReference type="CDD" id="cd00250">
    <property type="entry name" value="CAS_like"/>
    <property type="match status" value="1"/>
</dbReference>
<dbReference type="NCBIfam" id="TIGR02410">
    <property type="entry name" value="carnitine_TMLD"/>
    <property type="match status" value="1"/>
</dbReference>
<evidence type="ECO:0000256" key="8">
    <source>
        <dbReference type="ARBA" id="ARBA00022723"/>
    </source>
</evidence>
<dbReference type="GO" id="GO:0005506">
    <property type="term" value="F:iron ion binding"/>
    <property type="evidence" value="ECO:0007669"/>
    <property type="project" value="InterPro"/>
</dbReference>
<feature type="domain" description="TauD/TfdA-like" evidence="17">
    <location>
        <begin position="179"/>
        <end position="409"/>
    </location>
</feature>
<evidence type="ECO:0000256" key="2">
    <source>
        <dbReference type="ARBA" id="ARBA00001961"/>
    </source>
</evidence>
<protein>
    <recommendedName>
        <fullName evidence="22">Trimethyllysine dioxygenase</fullName>
    </recommendedName>
</protein>
<evidence type="ECO:0000256" key="6">
    <source>
        <dbReference type="ARBA" id="ARBA00022670"/>
    </source>
</evidence>
<feature type="region of interest" description="Disordered" evidence="15">
    <location>
        <begin position="1"/>
        <end position="35"/>
    </location>
</feature>
<evidence type="ECO:0000256" key="15">
    <source>
        <dbReference type="SAM" id="MobiDB-lite"/>
    </source>
</evidence>
<dbReference type="InterPro" id="IPR010376">
    <property type="entry name" value="GBBH-like_N"/>
</dbReference>
<dbReference type="Pfam" id="PF06155">
    <property type="entry name" value="GBBH-like_N"/>
    <property type="match status" value="1"/>
</dbReference>
<feature type="domain" description="Glycosyl transferase family 1" evidence="16">
    <location>
        <begin position="634"/>
        <end position="771"/>
    </location>
</feature>
<comment type="similarity">
    <text evidence="3">Belongs to the gamma-BBH/TMLD family.</text>
</comment>
<keyword evidence="7" id="KW-0328">Glycosyltransferase</keyword>
<dbReference type="Pfam" id="PF02668">
    <property type="entry name" value="TauD"/>
    <property type="match status" value="1"/>
</dbReference>
<keyword evidence="9" id="KW-0378">Hydrolase</keyword>
<dbReference type="InterPro" id="IPR003819">
    <property type="entry name" value="TauD/TfdA-like"/>
</dbReference>
<keyword evidence="8" id="KW-0479">Metal-binding</keyword>
<dbReference type="SUPFAM" id="SSF53474">
    <property type="entry name" value="alpha/beta-Hydrolases"/>
    <property type="match status" value="1"/>
</dbReference>
<dbReference type="FunFam" id="3.60.130.10:FF:000001">
    <property type="entry name" value="Trimethyllysine dioxygenase, mitochondrial"/>
    <property type="match status" value="1"/>
</dbReference>
<dbReference type="SUPFAM" id="SSF53756">
    <property type="entry name" value="UDP-Glycosyltransferase/glycogen phosphorylase"/>
    <property type="match status" value="1"/>
</dbReference>
<evidence type="ECO:0000256" key="1">
    <source>
        <dbReference type="ARBA" id="ARBA00001954"/>
    </source>
</evidence>